<dbReference type="Proteomes" id="UP001437460">
    <property type="component" value="Unassembled WGS sequence"/>
</dbReference>
<sequence length="678" mass="79995">MEGIDYNLLFSLIQQDSIVFFEDDFYFDHNKKSIIYSLMRQNKNAQKEMLEEIEQVDGQFYNLFQGIISSLSEIELTREDIQNIVENDIESAFQIPMLKEKFKSFEEVYNRIEIKVIPKAVEQILKYFGIGSNYPQIFENIFTQYIFNDVEWKDFRVFTEFSSKDLKRFRDYLCRKKPQLVVCIVDNQLGQNECAKEIINVIKENGKDNDRFVIGAIFSSTIDDGNIDNNVYFELVKKEEPSKLQSAIVCSGYSYILKKLEYTYVETLKEAFENAVKNRNIAFYLSNMASTEGITNYQVITEWIKLIFDWKLSENQELYKMLRFTKLINLLDEREMETHTDLKKIDIFEAFDLNVNRYSEPIASGDIFIVNEKGIDEKIYILLGQDCDMMYSPERPVKNGISELVEAEAVCQIDIGKEVEQNRQNIRISNFPKDNNQTRTLEIKYTSRKYIDNQILNLCQFNEAGECKINLEQKLNDEKMIMPDYYMDLYTDLQNYFSAIEKLKNASGESLEIMLNSNQSPRIIKLHEYNIIENNTLKYPIRRLGRLRSPYTLFLYKMYLEYRGRHPFNTINMSRLQEGIVEVEGDENKKINITYMLSPDRTINRKDSRKLVWIIKTENINVLLKDIDNENGELNDKTENIYLDKIVSPYDKQFQLSTGKTLIITKRKKGKMSLEIRK</sequence>
<protein>
    <submittedName>
        <fullName evidence="1">Uncharacterized protein</fullName>
    </submittedName>
</protein>
<accession>A0ABV1HPT2</accession>
<name>A0ABV1HPT2_9FIRM</name>
<evidence type="ECO:0000313" key="1">
    <source>
        <dbReference type="EMBL" id="MEQ2564119.1"/>
    </source>
</evidence>
<keyword evidence="2" id="KW-1185">Reference proteome</keyword>
<reference evidence="1 2" key="1">
    <citation type="submission" date="2024-03" db="EMBL/GenBank/DDBJ databases">
        <title>Human intestinal bacterial collection.</title>
        <authorList>
            <person name="Pauvert C."/>
            <person name="Hitch T.C.A."/>
            <person name="Clavel T."/>
        </authorList>
    </citation>
    <scope>NUCLEOTIDE SEQUENCE [LARGE SCALE GENOMIC DNA]</scope>
    <source>
        <strain evidence="1 2">CLA-AP-H27</strain>
    </source>
</reference>
<organism evidence="1 2">
    <name type="scientific">Ventrimonas faecis</name>
    <dbReference type="NCBI Taxonomy" id="3133170"/>
    <lineage>
        <taxon>Bacteria</taxon>
        <taxon>Bacillati</taxon>
        <taxon>Bacillota</taxon>
        <taxon>Clostridia</taxon>
        <taxon>Lachnospirales</taxon>
        <taxon>Lachnospiraceae</taxon>
        <taxon>Ventrimonas</taxon>
    </lineage>
</organism>
<dbReference type="EMBL" id="JBBMFJ010000031">
    <property type="protein sequence ID" value="MEQ2564119.1"/>
    <property type="molecule type" value="Genomic_DNA"/>
</dbReference>
<dbReference type="RefSeq" id="WP_349230168.1">
    <property type="nucleotide sequence ID" value="NZ_JBBMFJ010000031.1"/>
</dbReference>
<comment type="caution">
    <text evidence="1">The sequence shown here is derived from an EMBL/GenBank/DDBJ whole genome shotgun (WGS) entry which is preliminary data.</text>
</comment>
<proteinExistence type="predicted"/>
<evidence type="ECO:0000313" key="2">
    <source>
        <dbReference type="Proteomes" id="UP001437460"/>
    </source>
</evidence>
<gene>
    <name evidence="1" type="ORF">WMO41_13270</name>
</gene>